<feature type="compositionally biased region" description="Low complexity" evidence="9">
    <location>
        <begin position="457"/>
        <end position="471"/>
    </location>
</feature>
<feature type="transmembrane region" description="Helical" evidence="10">
    <location>
        <begin position="655"/>
        <end position="674"/>
    </location>
</feature>
<evidence type="ECO:0000256" key="4">
    <source>
        <dbReference type="ARBA" id="ARBA00022989"/>
    </source>
</evidence>
<feature type="region of interest" description="Disordered" evidence="9">
    <location>
        <begin position="742"/>
        <end position="762"/>
    </location>
</feature>
<feature type="compositionally biased region" description="Basic and acidic residues" evidence="9">
    <location>
        <begin position="957"/>
        <end position="969"/>
    </location>
</feature>
<evidence type="ECO:0000256" key="8">
    <source>
        <dbReference type="RuleBase" id="RU003857"/>
    </source>
</evidence>
<evidence type="ECO:0000256" key="3">
    <source>
        <dbReference type="ARBA" id="ARBA00022692"/>
    </source>
</evidence>
<feature type="compositionally biased region" description="Polar residues" evidence="9">
    <location>
        <begin position="891"/>
        <end position="919"/>
    </location>
</feature>
<dbReference type="VEuPathDB" id="FungiDB:BDEG_20399"/>
<dbReference type="Pfam" id="PF07885">
    <property type="entry name" value="Ion_trans_2"/>
    <property type="match status" value="2"/>
</dbReference>
<accession>A0A177W927</accession>
<comment type="similarity">
    <text evidence="8">Belongs to the two pore domain potassium channel (TC 1.A.1.8) family.</text>
</comment>
<dbReference type="PANTHER" id="PTHR11003">
    <property type="entry name" value="POTASSIUM CHANNEL, SUBFAMILY K"/>
    <property type="match status" value="1"/>
</dbReference>
<evidence type="ECO:0000256" key="10">
    <source>
        <dbReference type="SAM" id="Phobius"/>
    </source>
</evidence>
<evidence type="ECO:0000259" key="11">
    <source>
        <dbReference type="Pfam" id="PF07885"/>
    </source>
</evidence>
<dbReference type="GO" id="GO:0030322">
    <property type="term" value="P:stabilization of membrane potential"/>
    <property type="evidence" value="ECO:0007669"/>
    <property type="project" value="TreeGrafter"/>
</dbReference>
<keyword evidence="7 8" id="KW-0407">Ion channel</keyword>
<feature type="compositionally biased region" description="Polar residues" evidence="9">
    <location>
        <begin position="434"/>
        <end position="444"/>
    </location>
</feature>
<proteinExistence type="inferred from homology"/>
<dbReference type="PANTHER" id="PTHR11003:SF291">
    <property type="entry name" value="IP11374P"/>
    <property type="match status" value="1"/>
</dbReference>
<feature type="transmembrane region" description="Helical" evidence="10">
    <location>
        <begin position="234"/>
        <end position="254"/>
    </location>
</feature>
<keyword evidence="6 10" id="KW-0472">Membrane</keyword>
<feature type="transmembrane region" description="Helical" evidence="10">
    <location>
        <begin position="332"/>
        <end position="352"/>
    </location>
</feature>
<dbReference type="GO" id="GO:0015271">
    <property type="term" value="F:outward rectifier potassium channel activity"/>
    <property type="evidence" value="ECO:0007669"/>
    <property type="project" value="TreeGrafter"/>
</dbReference>
<evidence type="ECO:0000256" key="6">
    <source>
        <dbReference type="ARBA" id="ARBA00023136"/>
    </source>
</evidence>
<comment type="subcellular location">
    <subcellularLocation>
        <location evidence="1">Membrane</location>
        <topology evidence="1">Multi-pass membrane protein</topology>
    </subcellularLocation>
</comment>
<dbReference type="PRINTS" id="PR01333">
    <property type="entry name" value="2POREKCHANEL"/>
</dbReference>
<evidence type="ECO:0000313" key="13">
    <source>
        <dbReference type="Proteomes" id="UP000077115"/>
    </source>
</evidence>
<evidence type="ECO:0000256" key="9">
    <source>
        <dbReference type="SAM" id="MobiDB-lite"/>
    </source>
</evidence>
<protein>
    <recommendedName>
        <fullName evidence="11">Potassium channel domain-containing protein</fullName>
    </recommendedName>
</protein>
<dbReference type="Proteomes" id="UP000077115">
    <property type="component" value="Unassembled WGS sequence"/>
</dbReference>
<dbReference type="OrthoDB" id="297496at2759"/>
<keyword evidence="5 8" id="KW-0406">Ion transport</keyword>
<feature type="region of interest" description="Disordered" evidence="9">
    <location>
        <begin position="882"/>
        <end position="926"/>
    </location>
</feature>
<evidence type="ECO:0000256" key="7">
    <source>
        <dbReference type="ARBA" id="ARBA00023303"/>
    </source>
</evidence>
<feature type="region of interest" description="Disordered" evidence="9">
    <location>
        <begin position="1012"/>
        <end position="1053"/>
    </location>
</feature>
<keyword evidence="4 10" id="KW-1133">Transmembrane helix</keyword>
<keyword evidence="2 8" id="KW-0813">Transport</keyword>
<dbReference type="InterPro" id="IPR003280">
    <property type="entry name" value="2pore_dom_K_chnl"/>
</dbReference>
<feature type="region of interest" description="Disordered" evidence="9">
    <location>
        <begin position="434"/>
        <end position="484"/>
    </location>
</feature>
<feature type="transmembrane region" description="Helical" evidence="10">
    <location>
        <begin position="627"/>
        <end position="649"/>
    </location>
</feature>
<feature type="transmembrane region" description="Helical" evidence="10">
    <location>
        <begin position="278"/>
        <end position="299"/>
    </location>
</feature>
<dbReference type="GO" id="GO:0022841">
    <property type="term" value="F:potassium ion leak channel activity"/>
    <property type="evidence" value="ECO:0007669"/>
    <property type="project" value="TreeGrafter"/>
</dbReference>
<feature type="compositionally biased region" description="Basic and acidic residues" evidence="9">
    <location>
        <begin position="445"/>
        <end position="456"/>
    </location>
</feature>
<evidence type="ECO:0000313" key="12">
    <source>
        <dbReference type="EMBL" id="OAJ36204.1"/>
    </source>
</evidence>
<feature type="transmembrane region" description="Helical" evidence="10">
    <location>
        <begin position="686"/>
        <end position="706"/>
    </location>
</feature>
<feature type="region of interest" description="Disordered" evidence="9">
    <location>
        <begin position="943"/>
        <end position="969"/>
    </location>
</feature>
<gene>
    <name evidence="12" type="ORF">BDEG_20399</name>
</gene>
<feature type="compositionally biased region" description="Polar residues" evidence="9">
    <location>
        <begin position="749"/>
        <end position="762"/>
    </location>
</feature>
<feature type="domain" description="Potassium channel" evidence="11">
    <location>
        <begin position="638"/>
        <end position="708"/>
    </location>
</feature>
<feature type="compositionally biased region" description="Polar residues" evidence="9">
    <location>
        <begin position="1028"/>
        <end position="1049"/>
    </location>
</feature>
<dbReference type="SUPFAM" id="SSF81324">
    <property type="entry name" value="Voltage-gated potassium channels"/>
    <property type="match status" value="2"/>
</dbReference>
<feature type="transmembrane region" description="Helical" evidence="10">
    <location>
        <begin position="166"/>
        <end position="188"/>
    </location>
</feature>
<dbReference type="STRING" id="403673.A0A177W927"/>
<evidence type="ECO:0000256" key="1">
    <source>
        <dbReference type="ARBA" id="ARBA00004141"/>
    </source>
</evidence>
<dbReference type="InterPro" id="IPR013099">
    <property type="entry name" value="K_chnl_dom"/>
</dbReference>
<organism evidence="12 13">
    <name type="scientific">Batrachochytrium dendrobatidis (strain JEL423)</name>
    <dbReference type="NCBI Taxonomy" id="403673"/>
    <lineage>
        <taxon>Eukaryota</taxon>
        <taxon>Fungi</taxon>
        <taxon>Fungi incertae sedis</taxon>
        <taxon>Chytridiomycota</taxon>
        <taxon>Chytridiomycota incertae sedis</taxon>
        <taxon>Chytridiomycetes</taxon>
        <taxon>Rhizophydiales</taxon>
        <taxon>Rhizophydiales incertae sedis</taxon>
        <taxon>Batrachochytrium</taxon>
    </lineage>
</organism>
<evidence type="ECO:0000256" key="2">
    <source>
        <dbReference type="ARBA" id="ARBA00022448"/>
    </source>
</evidence>
<feature type="domain" description="Potassium channel" evidence="11">
    <location>
        <begin position="285"/>
        <end position="354"/>
    </location>
</feature>
<name>A0A177W927_BATDL</name>
<feature type="transmembrane region" description="Helical" evidence="10">
    <location>
        <begin position="200"/>
        <end position="222"/>
    </location>
</feature>
<reference evidence="12 13" key="1">
    <citation type="submission" date="2006-10" db="EMBL/GenBank/DDBJ databases">
        <title>The Genome Sequence of Batrachochytrium dendrobatidis JEL423.</title>
        <authorList>
            <consortium name="The Broad Institute Genome Sequencing Platform"/>
            <person name="Birren B."/>
            <person name="Lander E."/>
            <person name="Galagan J."/>
            <person name="Cuomo C."/>
            <person name="Devon K."/>
            <person name="Jaffe D."/>
            <person name="Butler J."/>
            <person name="Alvarez P."/>
            <person name="Gnerre S."/>
            <person name="Grabherr M."/>
            <person name="Kleber M."/>
            <person name="Mauceli E."/>
            <person name="Brockman W."/>
            <person name="Young S."/>
            <person name="LaButti K."/>
            <person name="Sykes S."/>
            <person name="DeCaprio D."/>
            <person name="Crawford M."/>
            <person name="Koehrsen M."/>
            <person name="Engels R."/>
            <person name="Montgomery P."/>
            <person name="Pearson M."/>
            <person name="Howarth C."/>
            <person name="Larson L."/>
            <person name="White J."/>
            <person name="O'Leary S."/>
            <person name="Kodira C."/>
            <person name="Zeng Q."/>
            <person name="Yandava C."/>
            <person name="Alvarado L."/>
            <person name="Longcore J."/>
            <person name="James T."/>
        </authorList>
    </citation>
    <scope>NUCLEOTIDE SEQUENCE [LARGE SCALE GENOMIC DNA]</scope>
    <source>
        <strain evidence="12 13">JEL423</strain>
    </source>
</reference>
<keyword evidence="3 8" id="KW-0812">Transmembrane</keyword>
<reference evidence="12 13" key="2">
    <citation type="submission" date="2016-05" db="EMBL/GenBank/DDBJ databases">
        <title>Lineage-specific infection strategies underlie the spectrum of fungal disease in amphibians.</title>
        <authorList>
            <person name="Cuomo C.A."/>
            <person name="Farrer R.A."/>
            <person name="James T."/>
            <person name="Longcore J."/>
            <person name="Birren B."/>
        </authorList>
    </citation>
    <scope>NUCLEOTIDE SEQUENCE [LARGE SCALE GENOMIC DNA]</scope>
    <source>
        <strain evidence="12 13">JEL423</strain>
    </source>
</reference>
<dbReference type="EMBL" id="DS022300">
    <property type="protein sequence ID" value="OAJ36204.1"/>
    <property type="molecule type" value="Genomic_DNA"/>
</dbReference>
<feature type="transmembrane region" description="Helical" evidence="10">
    <location>
        <begin position="40"/>
        <end position="57"/>
    </location>
</feature>
<dbReference type="AlphaFoldDB" id="A0A177W927"/>
<dbReference type="GO" id="GO:0005886">
    <property type="term" value="C:plasma membrane"/>
    <property type="evidence" value="ECO:0007669"/>
    <property type="project" value="TreeGrafter"/>
</dbReference>
<evidence type="ECO:0000256" key="5">
    <source>
        <dbReference type="ARBA" id="ARBA00023065"/>
    </source>
</evidence>
<dbReference type="Gene3D" id="1.10.287.70">
    <property type="match status" value="2"/>
</dbReference>
<sequence>MEHQPLLQPDSSQTHTTASVNHIPNIWSIDRRIALTLRKYIPLLAGILIPLATFLNMQSVSVPGWTCERLLNLHSGISLCNAPGNENCYQHASDSTVLRQSLSLAILLSYDSLDHASDDNEQQLSKHDSKPQPIATHLVANDSNRAILYPDMSQQKSYPVCRRSQLIVVLSFVSFGFGILATTCLFVRMLEKKIKWMTRLIILGGWGQGIVALITWLVFYSFSPKGISESYTAAVTYNAVSALVSLISAILFTFHHHTNQQQWYSYTLYELSLSQRQLTLLMITSLFYLTLSASVYSWIEDWVFDDSLYWAISSFSTIGFGDFAPKTTIGKVLLPPVTVVGIGLVGGLIWSLRDVVLELLTLQLASQYSKWLDAAQGESLSAGGGFRSSAANRDFGAQMHSSAHGDKLTSRHLSLTDTVRARLRSFSWSGTGSANELTPLTSQSDENHYSKTHPESEMSATVSSSSLPDSSLNEEMLGKGSGQETRTAAYIQDVGGLANPLSKLNLKATASASALDIGNSHATSKFLLPSAAWSDPIGAASGRTRLACTNSASAVDTFPNLAEYMDSPSPYHYRHSASSHHNHLTNPSSNRQQTMTISRSHYLPQVTIVANGPLAHQKVQDATREALQFQILIGAILVLLNILLFGLAFSYIEQWQVWEGFYFAYCAITTIGYGDYTLKSNMGRSLFIWYIFLAIGSSTYLGSMVAELAMDQWTVTVDHIEKRVGRYERKAQLKKIYGVNGSKRRKGESSNGSSNQTGYNMKSISDGTKELSNFRFERASGSAFGTEDLLDNDHSNAKLTRSPTELATDLDHWSKDNHAKSACEYPMKIDAHASTTAMAEQHSTHHLALNKCLYHESKYNKAQDRCSQNYCEHGHTLECSSSSDSGASNSFEKPSNGVNCIPSSASIDTPHQLKSQDSQSMHEHSITMQSWLPTSMVSIHPPLAYSMDNSSNGSISRRRDNGSRLHERNISTSNIGTGLFYTPSILSRSFLARPGNGSLDSGGNGLAGAIGIARSQPRVKRSKDDGIGSNNDHSSGFNLPSTSIQSEQSFGRRGSRLRFVNQTQASISDHTVQDSVP</sequence>